<accession>A0A2P2PZC5</accession>
<sequence>MSKHRVANGKMKKQTRWKIISLYYYFSLLPKTNQNKICKKAKRKTVKTVSTV</sequence>
<protein>
    <submittedName>
        <fullName evidence="1">Uncharacterized protein</fullName>
    </submittedName>
</protein>
<name>A0A2P2PZC5_RHIMU</name>
<dbReference type="AlphaFoldDB" id="A0A2P2PZC5"/>
<evidence type="ECO:0000313" key="1">
    <source>
        <dbReference type="EMBL" id="MBX60087.1"/>
    </source>
</evidence>
<proteinExistence type="predicted"/>
<reference evidence="1" key="1">
    <citation type="submission" date="2018-02" db="EMBL/GenBank/DDBJ databases">
        <title>Rhizophora mucronata_Transcriptome.</title>
        <authorList>
            <person name="Meera S.P."/>
            <person name="Sreeshan A."/>
            <person name="Augustine A."/>
        </authorList>
    </citation>
    <scope>NUCLEOTIDE SEQUENCE</scope>
    <source>
        <tissue evidence="1">Leaf</tissue>
    </source>
</reference>
<organism evidence="1">
    <name type="scientific">Rhizophora mucronata</name>
    <name type="common">Asiatic mangrove</name>
    <dbReference type="NCBI Taxonomy" id="61149"/>
    <lineage>
        <taxon>Eukaryota</taxon>
        <taxon>Viridiplantae</taxon>
        <taxon>Streptophyta</taxon>
        <taxon>Embryophyta</taxon>
        <taxon>Tracheophyta</taxon>
        <taxon>Spermatophyta</taxon>
        <taxon>Magnoliopsida</taxon>
        <taxon>eudicotyledons</taxon>
        <taxon>Gunneridae</taxon>
        <taxon>Pentapetalae</taxon>
        <taxon>rosids</taxon>
        <taxon>fabids</taxon>
        <taxon>Malpighiales</taxon>
        <taxon>Rhizophoraceae</taxon>
        <taxon>Rhizophora</taxon>
    </lineage>
</organism>
<dbReference type="EMBL" id="GGEC01079603">
    <property type="protein sequence ID" value="MBX60087.1"/>
    <property type="molecule type" value="Transcribed_RNA"/>
</dbReference>